<dbReference type="SUPFAM" id="SSF51905">
    <property type="entry name" value="FAD/NAD(P)-binding domain"/>
    <property type="match status" value="1"/>
</dbReference>
<dbReference type="PANTHER" id="PTHR46865">
    <property type="entry name" value="OXIDOREDUCTASE-RELATED"/>
    <property type="match status" value="1"/>
</dbReference>
<dbReference type="Proteomes" id="UP000194000">
    <property type="component" value="Unassembled WGS sequence"/>
</dbReference>
<evidence type="ECO:0000259" key="1">
    <source>
        <dbReference type="Pfam" id="PF01494"/>
    </source>
</evidence>
<protein>
    <recommendedName>
        <fullName evidence="1">FAD-binding domain-containing protein</fullName>
    </recommendedName>
</protein>
<comment type="caution">
    <text evidence="2">The sequence shown here is derived from an EMBL/GenBank/DDBJ whole genome shotgun (WGS) entry which is preliminary data.</text>
</comment>
<dbReference type="RefSeq" id="WP_085194550.1">
    <property type="nucleotide sequence ID" value="NZ_JACKVI010000007.1"/>
</dbReference>
<evidence type="ECO:0000313" key="2">
    <source>
        <dbReference type="EMBL" id="ORV63963.1"/>
    </source>
</evidence>
<dbReference type="AlphaFoldDB" id="A0A1X1V4F2"/>
<keyword evidence="3" id="KW-1185">Reference proteome</keyword>
<reference evidence="2 3" key="1">
    <citation type="submission" date="2016-01" db="EMBL/GenBank/DDBJ databases">
        <title>The new phylogeny of the genus Mycobacterium.</title>
        <authorList>
            <person name="Tarcisio F."/>
            <person name="Conor M."/>
            <person name="Antonella G."/>
            <person name="Elisabetta G."/>
            <person name="Giulia F.S."/>
            <person name="Sara T."/>
            <person name="Anna F."/>
            <person name="Clotilde B."/>
            <person name="Roberto B."/>
            <person name="Veronica D.S."/>
            <person name="Fabio R."/>
            <person name="Monica P."/>
            <person name="Olivier J."/>
            <person name="Enrico T."/>
            <person name="Nicola S."/>
        </authorList>
    </citation>
    <scope>NUCLEOTIDE SEQUENCE [LARGE SCALE GENOMIC DNA]</scope>
    <source>
        <strain evidence="2 3">DSM 45731</strain>
    </source>
</reference>
<dbReference type="Gene3D" id="3.50.50.60">
    <property type="entry name" value="FAD/NAD(P)-binding domain"/>
    <property type="match status" value="1"/>
</dbReference>
<gene>
    <name evidence="2" type="ORF">AWC06_08245</name>
</gene>
<dbReference type="GO" id="GO:0071949">
    <property type="term" value="F:FAD binding"/>
    <property type="evidence" value="ECO:0007669"/>
    <property type="project" value="InterPro"/>
</dbReference>
<dbReference type="STRING" id="1260918.AWC06_08245"/>
<sequence>MKVAISGAGIAGPTLAYWLRRSGHEPTLIEKAPQLRTGGYLIDFWGAGYAVAERMGLAPALQDAGYAVQEVRLINRSGRKVGGFPVASFRRSFSGRFTSLRRGDLAALIYGAIDGHVETVFNDSIADIEQDGSGAQVTFEHGQCRRFDLVIGAGGIHSPVRALVFGPNAKFQTDIGYRVAAFEAQGYRPRDELVYVAYTEPGHMVARFALRDDRTLFLLVYADDDECSADPKDLDDTKVVLRQAFDGVGWECPQIMSQLDQADDVYFDRVSQITMDCWSKGRVALIGDAACCVSLLAGEGTGLAMLQAYVLAGELNAARGDHRVAFQRYEQLLRPLIAGKQRSARNFASTFAPKTSLGLWTRNQASKLLVVPPLADWIIQREFRDDIELPDYAM</sequence>
<name>A0A1X1V4F2_9MYCO</name>
<dbReference type="PANTHER" id="PTHR46865:SF8">
    <property type="entry name" value="POSSIBLE OXIDOREDUCTASE"/>
    <property type="match status" value="1"/>
</dbReference>
<dbReference type="InterPro" id="IPR002938">
    <property type="entry name" value="FAD-bd"/>
</dbReference>
<accession>A0A1X1V4F2</accession>
<dbReference type="EMBL" id="LQOW01000005">
    <property type="protein sequence ID" value="ORV63963.1"/>
    <property type="molecule type" value="Genomic_DNA"/>
</dbReference>
<dbReference type="Pfam" id="PF01494">
    <property type="entry name" value="FAD_binding_3"/>
    <property type="match status" value="1"/>
</dbReference>
<organism evidence="2 3">
    <name type="scientific">Mycobacterium fragae</name>
    <dbReference type="NCBI Taxonomy" id="1260918"/>
    <lineage>
        <taxon>Bacteria</taxon>
        <taxon>Bacillati</taxon>
        <taxon>Actinomycetota</taxon>
        <taxon>Actinomycetes</taxon>
        <taxon>Mycobacteriales</taxon>
        <taxon>Mycobacteriaceae</taxon>
        <taxon>Mycobacterium</taxon>
    </lineage>
</organism>
<evidence type="ECO:0000313" key="3">
    <source>
        <dbReference type="Proteomes" id="UP000194000"/>
    </source>
</evidence>
<dbReference type="NCBIfam" id="NF005761">
    <property type="entry name" value="PRK07588.1"/>
    <property type="match status" value="1"/>
</dbReference>
<dbReference type="PRINTS" id="PR00420">
    <property type="entry name" value="RNGMNOXGNASE"/>
</dbReference>
<feature type="domain" description="FAD-binding" evidence="1">
    <location>
        <begin position="117"/>
        <end position="318"/>
    </location>
</feature>
<dbReference type="OrthoDB" id="3356051at2"/>
<dbReference type="InterPro" id="IPR036188">
    <property type="entry name" value="FAD/NAD-bd_sf"/>
</dbReference>
<dbReference type="InterPro" id="IPR051704">
    <property type="entry name" value="FAD_aromatic-hydroxylase"/>
</dbReference>
<proteinExistence type="predicted"/>